<evidence type="ECO:0000313" key="2">
    <source>
        <dbReference type="EMBL" id="NGP18991.1"/>
    </source>
</evidence>
<evidence type="ECO:0000313" key="3">
    <source>
        <dbReference type="Proteomes" id="UP000474802"/>
    </source>
</evidence>
<dbReference type="InterPro" id="IPR031475">
    <property type="entry name" value="NBD_C"/>
</dbReference>
<dbReference type="Pfam" id="PF17042">
    <property type="entry name" value="NBD_C"/>
    <property type="match status" value="1"/>
</dbReference>
<reference evidence="2 3" key="2">
    <citation type="submission" date="2020-03" db="EMBL/GenBank/DDBJ databases">
        <title>Devosia chinhatensis sp. nov., isolated from a hexachlorocyclohexane (HCH) dump site in India.</title>
        <authorList>
            <person name="Kumar M."/>
            <person name="Lal R."/>
        </authorList>
    </citation>
    <scope>NUCLEOTIDE SEQUENCE [LARGE SCALE GENOMIC DNA]</scope>
    <source>
        <strain evidence="2 3">H239</strain>
    </source>
</reference>
<reference evidence="2 3" key="1">
    <citation type="submission" date="2020-02" db="EMBL/GenBank/DDBJ databases">
        <authorList>
            <person name="Khan S.A."/>
            <person name="Jeon C.O."/>
            <person name="Chun B.H."/>
        </authorList>
    </citation>
    <scope>NUCLEOTIDE SEQUENCE [LARGE SCALE GENOMIC DNA]</scope>
    <source>
        <strain evidence="2 3">H239</strain>
    </source>
</reference>
<sequence>MALTMAPVAALPNLSLPNGPAYCVIGSTDPITLAQLETLRARDPDLAYIAAPNGQAPDQLPPPTRLTVLHAVPGQITESPAAVAEALGKSLARLAPGPGSLLILSGGATAQVILRQLGISVLHLLGEAEPGLPLSLGGGLTVITKSGGFGDGETLARVTASYRSIGSPAQHHVG</sequence>
<dbReference type="Gene3D" id="3.40.980.20">
    <property type="entry name" value="Four-carbon acid sugar kinase, nucleotide binding domain"/>
    <property type="match status" value="1"/>
</dbReference>
<accession>A0A6M1T2H1</accession>
<proteinExistence type="predicted"/>
<comment type="caution">
    <text evidence="2">The sequence shown here is derived from an EMBL/GenBank/DDBJ whole genome shotgun (WGS) entry which is preliminary data.</text>
</comment>
<evidence type="ECO:0000259" key="1">
    <source>
        <dbReference type="Pfam" id="PF17042"/>
    </source>
</evidence>
<keyword evidence="3" id="KW-1185">Reference proteome</keyword>
<name>A0A6M1T2H1_9HYPH</name>
<organism evidence="2 3">
    <name type="scientific">Devosia aurantiaca</name>
    <dbReference type="NCBI Taxonomy" id="2714858"/>
    <lineage>
        <taxon>Bacteria</taxon>
        <taxon>Pseudomonadati</taxon>
        <taxon>Pseudomonadota</taxon>
        <taxon>Alphaproteobacteria</taxon>
        <taxon>Hyphomicrobiales</taxon>
        <taxon>Devosiaceae</taxon>
        <taxon>Devosia</taxon>
    </lineage>
</organism>
<dbReference type="Proteomes" id="UP000474802">
    <property type="component" value="Unassembled WGS sequence"/>
</dbReference>
<gene>
    <name evidence="2" type="ORF">G5575_16250</name>
</gene>
<dbReference type="SUPFAM" id="SSF142764">
    <property type="entry name" value="YgbK-like"/>
    <property type="match status" value="1"/>
</dbReference>
<dbReference type="EMBL" id="JAALFG010000004">
    <property type="protein sequence ID" value="NGP18991.1"/>
    <property type="molecule type" value="Genomic_DNA"/>
</dbReference>
<dbReference type="AlphaFoldDB" id="A0A6M1T2H1"/>
<dbReference type="RefSeq" id="WP_164535244.1">
    <property type="nucleotide sequence ID" value="NZ_JAALFG010000004.1"/>
</dbReference>
<dbReference type="InterPro" id="IPR042213">
    <property type="entry name" value="NBD_C_sf"/>
</dbReference>
<feature type="domain" description="Four-carbon acid sugar kinase nucleotide binding" evidence="1">
    <location>
        <begin position="77"/>
        <end position="155"/>
    </location>
</feature>
<protein>
    <recommendedName>
        <fullName evidence="1">Four-carbon acid sugar kinase nucleotide binding domain-containing protein</fullName>
    </recommendedName>
</protein>